<organism evidence="2 3">
    <name type="scientific">Nelumbo nucifera</name>
    <name type="common">Sacred lotus</name>
    <dbReference type="NCBI Taxonomy" id="4432"/>
    <lineage>
        <taxon>Eukaryota</taxon>
        <taxon>Viridiplantae</taxon>
        <taxon>Streptophyta</taxon>
        <taxon>Embryophyta</taxon>
        <taxon>Tracheophyta</taxon>
        <taxon>Spermatophyta</taxon>
        <taxon>Magnoliopsida</taxon>
        <taxon>Proteales</taxon>
        <taxon>Nelumbonaceae</taxon>
        <taxon>Nelumbo</taxon>
    </lineage>
</organism>
<dbReference type="KEGG" id="nnu:104592150"/>
<feature type="compositionally biased region" description="Polar residues" evidence="1">
    <location>
        <begin position="683"/>
        <end position="696"/>
    </location>
</feature>
<dbReference type="GeneID" id="104592150"/>
<evidence type="ECO:0000313" key="2">
    <source>
        <dbReference type="Proteomes" id="UP000189703"/>
    </source>
</evidence>
<dbReference type="STRING" id="4432.A0A1U7ZE88"/>
<accession>A0A1U7ZE88</accession>
<dbReference type="GO" id="GO:0045892">
    <property type="term" value="P:negative regulation of DNA-templated transcription"/>
    <property type="evidence" value="ECO:0007669"/>
    <property type="project" value="InterPro"/>
</dbReference>
<keyword evidence="2" id="KW-1185">Reference proteome</keyword>
<dbReference type="OrthoDB" id="754229at2759"/>
<dbReference type="GO" id="GO:0009910">
    <property type="term" value="P:negative regulation of flower development"/>
    <property type="evidence" value="ECO:0007669"/>
    <property type="project" value="InterPro"/>
</dbReference>
<feature type="region of interest" description="Disordered" evidence="1">
    <location>
        <begin position="149"/>
        <end position="176"/>
    </location>
</feature>
<feature type="region of interest" description="Disordered" evidence="1">
    <location>
        <begin position="990"/>
        <end position="1032"/>
    </location>
</feature>
<dbReference type="GO" id="GO:0048367">
    <property type="term" value="P:shoot system development"/>
    <property type="evidence" value="ECO:0007669"/>
    <property type="project" value="InterPro"/>
</dbReference>
<name>A0A1U7ZE88_NELNU</name>
<evidence type="ECO:0000313" key="3">
    <source>
        <dbReference type="RefSeq" id="XP_010249664.1"/>
    </source>
</evidence>
<dbReference type="Proteomes" id="UP000189703">
    <property type="component" value="Unplaced"/>
</dbReference>
<feature type="region of interest" description="Disordered" evidence="1">
    <location>
        <begin position="683"/>
        <end position="702"/>
    </location>
</feature>
<dbReference type="OMA" id="LDECDYA"/>
<sequence length="1159" mass="130041">MDESIMGACNSGRSEPTLVANSTISLTELRSSEHVTENDKQDGGRCTHFSIRGYVAEVRRKDRKICWPFPTVGDQTEMLPPLQVPEFRWWRCQKCLQKYDAKNAPTENGMLTSFCNTETGVGPCCTGEKITREGKLTITFKIDKHENNLSSTETATAHEKNDSEAATLKSKSDEFHEPGYKRNQVINVGFDVRNCKYTSKDSKEICNKGMPELCSINLTKMNKQYGDTIRDCGTSKVVDLDSKKNEAPNSAIGQTEKLNPLELGESDYEYSENDENLPGNTGGRGGILQRCKTRKVRLLTDIIRSEVLATSNKICSSKRNARIDDNKAEGLQYKATTDASSEAALLPGIKNQAAFQRNDIKDVLGKKKKRKMPSDEDMDPSRMIWPKATRQNVRIFQGNAEIKHIDTAFGNSEMVSDASIRMDSYPDSKVYLPKYRNDKNIMLDKKKNKMPKGKQRQPSLAPWDVNVQREFQIMRDLGFKCGGTETFSPKSAEDAFSERDVMAGESGLQNYVAPQNNGGKHISNKNKNKMSPIDGISRNDATVPFKSSQGVLATRGGHCSINSDIAIHKKAIVSKKHDNAPFLEDGGPFKTCQSRETSNTCNYENATEVQRLPNLPMSECDQKADKMNEQTTLDDIPMEIVELMARNQYERRLFYAKDAAEAPEHVALTLLCNKSFLMQSQSSNAGSDTYSRSVEPTKSDGYSPHVNRYNTIHLDIRQPENACASMRFTAFAECQEKLSSGYQYPLIGSGRNCHTQNCNWSQNILGKRCLGSCFQPIKAHGMSQSYFPQYSCKEQHHAWSSVTPNNTSFGINSPQEFLTESSNLNMVSQYVGSLSKGNLNRNHGLNLIDQNATHLQRQKGGSDTGIRKRSHLACTEKGNEYHSKMIRPLDLYTNETISAMHLLRLMDSGACSNTTVNIDGNLEKFPERPFIPHDHLDKELSRVEVGISKRNEASIHEPSYDYFNKSNYSDKFCEHFCPAYMVDKYRDSRTPESTDGIVTKTPSHSFKVKDKKGKSPFSPAETRSLRSQRCSSRDDISRKIHGCVPASDLSKGFLSSDSMQFHVHSQVVEGSTRHVELEVNKNDKPISPVETIFQIGICTINRNPADFTVPEAGNIYMIEGRNLPCRKIASGDRANLITLNGQKRQRMVKLKAMPDHVHR</sequence>
<dbReference type="InterPro" id="IPR034583">
    <property type="entry name" value="EMF1"/>
</dbReference>
<dbReference type="PANTHER" id="PTHR35504">
    <property type="entry name" value="PROTEIN EMBRYONIC FLOWER 1"/>
    <property type="match status" value="1"/>
</dbReference>
<evidence type="ECO:0000256" key="1">
    <source>
        <dbReference type="SAM" id="MobiDB-lite"/>
    </source>
</evidence>
<dbReference type="eggNOG" id="ENOG502RBJ9">
    <property type="taxonomic scope" value="Eukaryota"/>
</dbReference>
<proteinExistence type="predicted"/>
<gene>
    <name evidence="3" type="primary">LOC104592150</name>
</gene>
<dbReference type="FunCoup" id="A0A1U7ZE88">
    <property type="interactions" value="1694"/>
</dbReference>
<reference evidence="3" key="1">
    <citation type="submission" date="2025-08" db="UniProtKB">
        <authorList>
            <consortium name="RefSeq"/>
        </authorList>
    </citation>
    <scope>IDENTIFICATION</scope>
</reference>
<dbReference type="AlphaFoldDB" id="A0A1U7ZE88"/>
<protein>
    <submittedName>
        <fullName evidence="3">Protein EMBRYONIC FLOWER 1-like</fullName>
    </submittedName>
</protein>
<dbReference type="PANTHER" id="PTHR35504:SF1">
    <property type="entry name" value="PROTEIN EMBRYONIC FLOWER 1"/>
    <property type="match status" value="1"/>
</dbReference>
<dbReference type="RefSeq" id="XP_010249664.1">
    <property type="nucleotide sequence ID" value="XM_010251362.1"/>
</dbReference>